<dbReference type="InterPro" id="IPR004313">
    <property type="entry name" value="ARD"/>
</dbReference>
<dbReference type="OMA" id="DDWIRIP"/>
<dbReference type="EC" id="1.13.11.54" evidence="10"/>
<dbReference type="STRING" id="27835.A0A0N4XIZ2"/>
<organism evidence="13">
    <name type="scientific">Nippostrongylus brasiliensis</name>
    <name type="common">Rat hookworm</name>
    <dbReference type="NCBI Taxonomy" id="27835"/>
    <lineage>
        <taxon>Eukaryota</taxon>
        <taxon>Metazoa</taxon>
        <taxon>Ecdysozoa</taxon>
        <taxon>Nematoda</taxon>
        <taxon>Chromadorea</taxon>
        <taxon>Rhabditida</taxon>
        <taxon>Rhabditina</taxon>
        <taxon>Rhabditomorpha</taxon>
        <taxon>Strongyloidea</taxon>
        <taxon>Heligmosomidae</taxon>
        <taxon>Nippostrongylus</taxon>
    </lineage>
</organism>
<dbReference type="Gene3D" id="2.60.120.10">
    <property type="entry name" value="Jelly Rolls"/>
    <property type="match status" value="2"/>
</dbReference>
<evidence type="ECO:0000256" key="3">
    <source>
        <dbReference type="ARBA" id="ARBA00022596"/>
    </source>
</evidence>
<keyword evidence="5" id="KW-0479">Metal-binding</keyword>
<gene>
    <name evidence="11" type="ORF">NBR_LOCUS2495</name>
</gene>
<dbReference type="AlphaFoldDB" id="A0A0N4XIZ2"/>
<dbReference type="GO" id="GO:0010309">
    <property type="term" value="F:acireductone dioxygenase [iron(II)-requiring] activity"/>
    <property type="evidence" value="ECO:0007669"/>
    <property type="project" value="UniProtKB-EC"/>
</dbReference>
<keyword evidence="7" id="KW-0560">Oxidoreductase</keyword>
<keyword evidence="12" id="KW-1185">Reference proteome</keyword>
<dbReference type="Pfam" id="PF03079">
    <property type="entry name" value="ARD"/>
    <property type="match status" value="1"/>
</dbReference>
<keyword evidence="3" id="KW-0533">Nickel</keyword>
<dbReference type="EMBL" id="UYSL01002883">
    <property type="protein sequence ID" value="VDL66084.1"/>
    <property type="molecule type" value="Genomic_DNA"/>
</dbReference>
<comment type="cofactor">
    <cofactor evidence="2">
        <name>Fe(2+)</name>
        <dbReference type="ChEBI" id="CHEBI:29033"/>
    </cofactor>
</comment>
<evidence type="ECO:0000256" key="9">
    <source>
        <dbReference type="ARBA" id="ARBA00023167"/>
    </source>
</evidence>
<dbReference type="GO" id="GO:0009086">
    <property type="term" value="P:methionine biosynthetic process"/>
    <property type="evidence" value="ECO:0007669"/>
    <property type="project" value="UniProtKB-KW"/>
</dbReference>
<evidence type="ECO:0000256" key="5">
    <source>
        <dbReference type="ARBA" id="ARBA00022723"/>
    </source>
</evidence>
<dbReference type="WBParaSite" id="NBR_0000249401-mRNA-1">
    <property type="protein sequence ID" value="NBR_0000249401-mRNA-1"/>
    <property type="gene ID" value="NBR_0000249401"/>
</dbReference>
<protein>
    <recommendedName>
        <fullName evidence="10">acireductone dioxygenase (Fe(2+)-requiring)</fullName>
        <ecNumber evidence="10">1.13.11.54</ecNumber>
    </recommendedName>
</protein>
<comment type="catalytic activity">
    <reaction evidence="1">
        <text>1,2-dihydroxy-5-(methylsulfanyl)pent-1-en-3-one + O2 = 4-methylsulfanyl-2-oxobutanoate + formate + 2 H(+)</text>
        <dbReference type="Rhea" id="RHEA:24504"/>
        <dbReference type="ChEBI" id="CHEBI:15378"/>
        <dbReference type="ChEBI" id="CHEBI:15379"/>
        <dbReference type="ChEBI" id="CHEBI:15740"/>
        <dbReference type="ChEBI" id="CHEBI:16723"/>
        <dbReference type="ChEBI" id="CHEBI:49252"/>
        <dbReference type="EC" id="1.13.11.54"/>
    </reaction>
</comment>
<keyword evidence="8" id="KW-0408">Iron</keyword>
<evidence type="ECO:0000256" key="10">
    <source>
        <dbReference type="ARBA" id="ARBA00039005"/>
    </source>
</evidence>
<dbReference type="SUPFAM" id="SSF51182">
    <property type="entry name" value="RmlC-like cupins"/>
    <property type="match status" value="1"/>
</dbReference>
<proteinExistence type="predicted"/>
<keyword evidence="4" id="KW-0028">Amino-acid biosynthesis</keyword>
<evidence type="ECO:0000256" key="4">
    <source>
        <dbReference type="ARBA" id="ARBA00022605"/>
    </source>
</evidence>
<dbReference type="InterPro" id="IPR014710">
    <property type="entry name" value="RmlC-like_jellyroll"/>
</dbReference>
<reference evidence="11 12" key="2">
    <citation type="submission" date="2018-11" db="EMBL/GenBank/DDBJ databases">
        <authorList>
            <consortium name="Pathogen Informatics"/>
        </authorList>
    </citation>
    <scope>NUCLEOTIDE SEQUENCE [LARGE SCALE GENOMIC DNA]</scope>
</reference>
<dbReference type="PANTHER" id="PTHR23418:SF0">
    <property type="entry name" value="ACIREDUCTONE DIOXYGENASE"/>
    <property type="match status" value="1"/>
</dbReference>
<evidence type="ECO:0000313" key="12">
    <source>
        <dbReference type="Proteomes" id="UP000271162"/>
    </source>
</evidence>
<name>A0A0N4XIZ2_NIPBR</name>
<dbReference type="PANTHER" id="PTHR23418">
    <property type="entry name" value="ACIREDUCTONE DIOXYGENASE"/>
    <property type="match status" value="1"/>
</dbReference>
<evidence type="ECO:0000256" key="8">
    <source>
        <dbReference type="ARBA" id="ARBA00023004"/>
    </source>
</evidence>
<sequence length="150" mass="17454">MSLGAYFMGPVVDQREHCRLTPNREATSADLAKIGVETEKIDMTADWESQLDKLAATFDMHSRDEIHISRETMPDFDKKDDWIRIPVQCGDFLFLPAGIYHRFTTDKNDDITAVRLFRSSPRWEALPRSSETESLEERKEFVELVKKRTE</sequence>
<evidence type="ECO:0000313" key="13">
    <source>
        <dbReference type="WBParaSite" id="NBR_0000249401-mRNA-1"/>
    </source>
</evidence>
<evidence type="ECO:0000256" key="1">
    <source>
        <dbReference type="ARBA" id="ARBA00000428"/>
    </source>
</evidence>
<evidence type="ECO:0000256" key="6">
    <source>
        <dbReference type="ARBA" id="ARBA00022964"/>
    </source>
</evidence>
<keyword evidence="9" id="KW-0486">Methionine biosynthesis</keyword>
<accession>A0A0N4XIZ2</accession>
<reference evidence="13" key="1">
    <citation type="submission" date="2017-02" db="UniProtKB">
        <authorList>
            <consortium name="WormBaseParasite"/>
        </authorList>
    </citation>
    <scope>IDENTIFICATION</scope>
</reference>
<evidence type="ECO:0000256" key="2">
    <source>
        <dbReference type="ARBA" id="ARBA00001954"/>
    </source>
</evidence>
<dbReference type="Proteomes" id="UP000271162">
    <property type="component" value="Unassembled WGS sequence"/>
</dbReference>
<dbReference type="GO" id="GO:0046872">
    <property type="term" value="F:metal ion binding"/>
    <property type="evidence" value="ECO:0007669"/>
    <property type="project" value="UniProtKB-KW"/>
</dbReference>
<evidence type="ECO:0000313" key="11">
    <source>
        <dbReference type="EMBL" id="VDL66084.1"/>
    </source>
</evidence>
<keyword evidence="6" id="KW-0223">Dioxygenase</keyword>
<dbReference type="InterPro" id="IPR011051">
    <property type="entry name" value="RmlC_Cupin_sf"/>
</dbReference>
<evidence type="ECO:0000256" key="7">
    <source>
        <dbReference type="ARBA" id="ARBA00023002"/>
    </source>
</evidence>